<protein>
    <submittedName>
        <fullName evidence="6">Putative sporulation protein YtaF</fullName>
    </submittedName>
</protein>
<dbReference type="Pfam" id="PF02659">
    <property type="entry name" value="Mntp"/>
    <property type="match status" value="2"/>
</dbReference>
<dbReference type="EMBL" id="FODJ01000013">
    <property type="protein sequence ID" value="SEO82309.1"/>
    <property type="molecule type" value="Genomic_DNA"/>
</dbReference>
<dbReference type="NCBIfam" id="TIGR02840">
    <property type="entry name" value="spore_YtaF"/>
    <property type="match status" value="1"/>
</dbReference>
<keyword evidence="3 5" id="KW-1133">Transmembrane helix</keyword>
<dbReference type="PANTHER" id="PTHR35529:SF2">
    <property type="entry name" value="SPORULATION PROTEIN YTAF-RELATED"/>
    <property type="match status" value="1"/>
</dbReference>
<evidence type="ECO:0000313" key="7">
    <source>
        <dbReference type="Proteomes" id="UP000199300"/>
    </source>
</evidence>
<dbReference type="OrthoDB" id="1679205at2"/>
<keyword evidence="1" id="KW-1003">Cell membrane</keyword>
<dbReference type="AlphaFoldDB" id="A0A1H8STK8"/>
<feature type="transmembrane region" description="Helical" evidence="5">
    <location>
        <begin position="69"/>
        <end position="86"/>
    </location>
</feature>
<keyword evidence="7" id="KW-1185">Reference proteome</keyword>
<keyword evidence="2 5" id="KW-0812">Transmembrane</keyword>
<proteinExistence type="predicted"/>
<dbReference type="InterPro" id="IPR014205">
    <property type="entry name" value="Spore_YtaF"/>
</dbReference>
<dbReference type="Proteomes" id="UP000199300">
    <property type="component" value="Unassembled WGS sequence"/>
</dbReference>
<dbReference type="PANTHER" id="PTHR35529">
    <property type="entry name" value="MANGANESE EFFLUX PUMP MNTP-RELATED"/>
    <property type="match status" value="1"/>
</dbReference>
<evidence type="ECO:0000256" key="4">
    <source>
        <dbReference type="ARBA" id="ARBA00023136"/>
    </source>
</evidence>
<feature type="transmembrane region" description="Helical" evidence="5">
    <location>
        <begin position="189"/>
        <end position="207"/>
    </location>
</feature>
<feature type="transmembrane region" description="Helical" evidence="5">
    <location>
        <begin position="157"/>
        <end position="177"/>
    </location>
</feature>
<sequence length="208" mass="22600">MMNILSLIILAVAVSLDSLMVSFGYGLKKLRLPANVVVWIGICSGVIFGLSMMLGQLLTLVLTEQFTRYLGAACLFGLGCYSFFTFDQPEPKRQVQRKYRFELKSIGLVIEILKQPSLADLDHSGHISGVETFWLALALSIDAVAAGMGASLAGVSLWASVVISVTTMLFLTLGIRLGEKCAIKALPSLIRYLPGLLLIMLAISRLIF</sequence>
<dbReference type="RefSeq" id="WP_091499951.1">
    <property type="nucleotide sequence ID" value="NZ_FODJ01000013.1"/>
</dbReference>
<dbReference type="STRING" id="872970.SAMN04488134_113115"/>
<reference evidence="6 7" key="1">
    <citation type="submission" date="2016-10" db="EMBL/GenBank/DDBJ databases">
        <authorList>
            <person name="de Groot N.N."/>
        </authorList>
    </citation>
    <scope>NUCLEOTIDE SEQUENCE [LARGE SCALE GENOMIC DNA]</scope>
    <source>
        <strain evidence="6 7">CGMCC 1.10434</strain>
    </source>
</reference>
<evidence type="ECO:0000256" key="2">
    <source>
        <dbReference type="ARBA" id="ARBA00022692"/>
    </source>
</evidence>
<keyword evidence="4 5" id="KW-0472">Membrane</keyword>
<feature type="transmembrane region" description="Helical" evidence="5">
    <location>
        <begin position="36"/>
        <end position="62"/>
    </location>
</feature>
<name>A0A1H8STK8_9BACI</name>
<accession>A0A1H8STK8</accession>
<gene>
    <name evidence="6" type="ORF">SAMN04488134_113115</name>
</gene>
<evidence type="ECO:0000256" key="5">
    <source>
        <dbReference type="SAM" id="Phobius"/>
    </source>
</evidence>
<evidence type="ECO:0000256" key="1">
    <source>
        <dbReference type="ARBA" id="ARBA00022475"/>
    </source>
</evidence>
<evidence type="ECO:0000256" key="3">
    <source>
        <dbReference type="ARBA" id="ARBA00022989"/>
    </source>
</evidence>
<organism evidence="6 7">
    <name type="scientific">Amphibacillus marinus</name>
    <dbReference type="NCBI Taxonomy" id="872970"/>
    <lineage>
        <taxon>Bacteria</taxon>
        <taxon>Bacillati</taxon>
        <taxon>Bacillota</taxon>
        <taxon>Bacilli</taxon>
        <taxon>Bacillales</taxon>
        <taxon>Bacillaceae</taxon>
        <taxon>Amphibacillus</taxon>
    </lineage>
</organism>
<evidence type="ECO:0000313" key="6">
    <source>
        <dbReference type="EMBL" id="SEO82309.1"/>
    </source>
</evidence>
<dbReference type="InterPro" id="IPR003810">
    <property type="entry name" value="Mntp/YtaF"/>
</dbReference>